<evidence type="ECO:0000313" key="2">
    <source>
        <dbReference type="Proteomes" id="UP000490821"/>
    </source>
</evidence>
<accession>A0A829ZAZ3</accession>
<reference evidence="1 2" key="1">
    <citation type="journal article" date="2020" name="Microbiome">
        <title>Single-cell genomics of uncultured bacteria reveals dietary fiber responders in the mouse gut microbiota.</title>
        <authorList>
            <person name="Chijiiwa R."/>
            <person name="Hosokawa M."/>
            <person name="Kogawa M."/>
            <person name="Nishikawa Y."/>
            <person name="Ide K."/>
            <person name="Sakanashi C."/>
            <person name="Takahashi K."/>
            <person name="Takeyama H."/>
        </authorList>
    </citation>
    <scope>NUCLEOTIDE SEQUENCE [LARGE SCALE GENOMIC DNA]</scope>
    <source>
        <strain evidence="1">IMSAGC_017</strain>
    </source>
</reference>
<gene>
    <name evidence="1" type="ORF">IMSAGC017_01222</name>
</gene>
<organism evidence="1 2">
    <name type="scientific">Thomasclavelia cocleata</name>
    <dbReference type="NCBI Taxonomy" id="69824"/>
    <lineage>
        <taxon>Bacteria</taxon>
        <taxon>Bacillati</taxon>
        <taxon>Bacillota</taxon>
        <taxon>Erysipelotrichia</taxon>
        <taxon>Erysipelotrichales</taxon>
        <taxon>Coprobacillaceae</taxon>
        <taxon>Thomasclavelia</taxon>
    </lineage>
</organism>
<name>A0A829ZAZ3_9FIRM</name>
<dbReference type="Proteomes" id="UP000490821">
    <property type="component" value="Unassembled WGS sequence"/>
</dbReference>
<comment type="caution">
    <text evidence="1">The sequence shown here is derived from an EMBL/GenBank/DDBJ whole genome shotgun (WGS) entry which is preliminary data.</text>
</comment>
<proteinExistence type="predicted"/>
<dbReference type="EMBL" id="BLMI01000150">
    <property type="protein sequence ID" value="GFI41179.1"/>
    <property type="molecule type" value="Genomic_DNA"/>
</dbReference>
<protein>
    <submittedName>
        <fullName evidence="1">Uncharacterized protein</fullName>
    </submittedName>
</protein>
<dbReference type="AlphaFoldDB" id="A0A829ZAZ3"/>
<evidence type="ECO:0000313" key="1">
    <source>
        <dbReference type="EMBL" id="GFI41179.1"/>
    </source>
</evidence>
<sequence length="37" mass="4082">MVGGYTLIDRPEVGNSVYIDISLREICLDGGGVHERF</sequence>